<dbReference type="Pfam" id="PF17042">
    <property type="entry name" value="NBD_C"/>
    <property type="match status" value="1"/>
</dbReference>
<evidence type="ECO:0000313" key="10">
    <source>
        <dbReference type="EMBL" id="TDC76033.1"/>
    </source>
</evidence>
<dbReference type="Gene3D" id="3.40.50.10840">
    <property type="entry name" value="Putative sugar-binding, N-terminal domain"/>
    <property type="match status" value="1"/>
</dbReference>
<keyword evidence="11" id="KW-1185">Reference proteome</keyword>
<comment type="similarity">
    <text evidence="1">Belongs to the four-carbon acid sugar kinase family.</text>
</comment>
<evidence type="ECO:0000259" key="9">
    <source>
        <dbReference type="Pfam" id="PF17042"/>
    </source>
</evidence>
<evidence type="ECO:0000256" key="3">
    <source>
        <dbReference type="ARBA" id="ARBA00022741"/>
    </source>
</evidence>
<evidence type="ECO:0000256" key="7">
    <source>
        <dbReference type="SAM" id="MobiDB-lite"/>
    </source>
</evidence>
<protein>
    <recommendedName>
        <fullName evidence="12">4-hydroxythreonine-4-phosphate dehydrogenase</fullName>
    </recommendedName>
</protein>
<keyword evidence="2" id="KW-0808">Transferase</keyword>
<keyword evidence="4" id="KW-0418">Kinase</keyword>
<dbReference type="GO" id="GO:0016301">
    <property type="term" value="F:kinase activity"/>
    <property type="evidence" value="ECO:0007669"/>
    <property type="project" value="UniProtKB-KW"/>
</dbReference>
<evidence type="ECO:0000313" key="11">
    <source>
        <dbReference type="Proteomes" id="UP000295345"/>
    </source>
</evidence>
<dbReference type="InterPro" id="IPR037051">
    <property type="entry name" value="4-carb_acid_sugar_kinase_N_sf"/>
</dbReference>
<feature type="non-terminal residue" evidence="10">
    <location>
        <position position="450"/>
    </location>
</feature>
<keyword evidence="6" id="KW-0119">Carbohydrate metabolism</keyword>
<dbReference type="InterPro" id="IPR042213">
    <property type="entry name" value="NBD_C_sf"/>
</dbReference>
<feature type="domain" description="Four-carbon acid sugar kinase nucleotide binding" evidence="9">
    <location>
        <begin position="274"/>
        <end position="436"/>
    </location>
</feature>
<evidence type="ECO:0000259" key="8">
    <source>
        <dbReference type="Pfam" id="PF07005"/>
    </source>
</evidence>
<gene>
    <name evidence="10" type="ORF">E1283_10835</name>
</gene>
<evidence type="ECO:0000256" key="1">
    <source>
        <dbReference type="ARBA" id="ARBA00005715"/>
    </source>
</evidence>
<dbReference type="AlphaFoldDB" id="A0A4R4TLL3"/>
<feature type="domain" description="Four-carbon acid sugar kinase N-terminal" evidence="8">
    <location>
        <begin position="2"/>
        <end position="222"/>
    </location>
</feature>
<reference evidence="10 11" key="1">
    <citation type="submission" date="2019-03" db="EMBL/GenBank/DDBJ databases">
        <title>Draft genome sequences of novel Actinobacteria.</title>
        <authorList>
            <person name="Sahin N."/>
            <person name="Ay H."/>
            <person name="Saygin H."/>
        </authorList>
    </citation>
    <scope>NUCLEOTIDE SEQUENCE [LARGE SCALE GENOMIC DNA]</scope>
    <source>
        <strain evidence="10 11">DSM 41900</strain>
    </source>
</reference>
<dbReference type="EMBL" id="SMKI01000087">
    <property type="protein sequence ID" value="TDC76033.1"/>
    <property type="molecule type" value="Genomic_DNA"/>
</dbReference>
<evidence type="ECO:0000256" key="2">
    <source>
        <dbReference type="ARBA" id="ARBA00022679"/>
    </source>
</evidence>
<evidence type="ECO:0000256" key="4">
    <source>
        <dbReference type="ARBA" id="ARBA00022777"/>
    </source>
</evidence>
<accession>A0A4R4TLL3</accession>
<comment type="caution">
    <text evidence="10">The sequence shown here is derived from an EMBL/GenBank/DDBJ whole genome shotgun (WGS) entry which is preliminary data.</text>
</comment>
<feature type="region of interest" description="Disordered" evidence="7">
    <location>
        <begin position="246"/>
        <end position="268"/>
    </location>
</feature>
<organism evidence="10 11">
    <name type="scientific">Streptomyces hainanensis</name>
    <dbReference type="NCBI Taxonomy" id="402648"/>
    <lineage>
        <taxon>Bacteria</taxon>
        <taxon>Bacillati</taxon>
        <taxon>Actinomycetota</taxon>
        <taxon>Actinomycetes</taxon>
        <taxon>Kitasatosporales</taxon>
        <taxon>Streptomycetaceae</taxon>
        <taxon>Streptomyces</taxon>
    </lineage>
</organism>
<keyword evidence="3" id="KW-0547">Nucleotide-binding</keyword>
<proteinExistence type="inferred from homology"/>
<name>A0A4R4TLL3_9ACTN</name>
<dbReference type="OrthoDB" id="9778478at2"/>
<dbReference type="Gene3D" id="3.40.980.20">
    <property type="entry name" value="Four-carbon acid sugar kinase, nucleotide binding domain"/>
    <property type="match status" value="1"/>
</dbReference>
<keyword evidence="5" id="KW-0067">ATP-binding</keyword>
<dbReference type="Pfam" id="PF07005">
    <property type="entry name" value="SBD_N"/>
    <property type="match status" value="1"/>
</dbReference>
<dbReference type="InterPro" id="IPR031475">
    <property type="entry name" value="NBD_C"/>
</dbReference>
<dbReference type="GO" id="GO:0005524">
    <property type="term" value="F:ATP binding"/>
    <property type="evidence" value="ECO:0007669"/>
    <property type="project" value="UniProtKB-KW"/>
</dbReference>
<evidence type="ECO:0000256" key="6">
    <source>
        <dbReference type="ARBA" id="ARBA00023277"/>
    </source>
</evidence>
<dbReference type="Proteomes" id="UP000295345">
    <property type="component" value="Unassembled WGS sequence"/>
</dbReference>
<evidence type="ECO:0008006" key="12">
    <source>
        <dbReference type="Google" id="ProtNLM"/>
    </source>
</evidence>
<dbReference type="InterPro" id="IPR010737">
    <property type="entry name" value="4-carb_acid_sugar_kinase_N"/>
</dbReference>
<evidence type="ECO:0000256" key="5">
    <source>
        <dbReference type="ARBA" id="ARBA00022840"/>
    </source>
</evidence>
<sequence>MLAIADDLSGAAETAAGLLSRTTRSRVLLIEPMTLRQELAKPVRLPGEATVLDLDSRQLAPAPAAGRVRTALAATTPGTPVLVKIDSLLRGNTAATATALAEDGAPVVAATALPAAGRTVRAGVVHLGDTPLHLTDAWRAEPTAPPRSLAESFAPLPVELVDLATVRAPRARLAAALTTATAAGRIAVCDAETDADLDAVAGAALALARAPRLIGAGGLAAAVGRHLAAEGRGLAAAGGFAAGRGSAAGGRAGGDAPVGEPPRLPPPRGDRAVLVVVGTAEPASAEQVARLVADGADHHPLPSAALAARAAVEPPAFAADPHPPPSAALAAEPPRLAAGRVTVLSVAPTGTADRRADPRAVVRGLAALAAATLARHPAPADLVLTGGETARRVLEALGIGELEPRGQIHHGAVLSRTRDERSVVTRPGSFGGPDSLRQIVRALTPETPHS</sequence>
<dbReference type="SUPFAM" id="SSF142764">
    <property type="entry name" value="YgbK-like"/>
    <property type="match status" value="1"/>
</dbReference>